<comment type="caution">
    <text evidence="2">The sequence shown here is derived from an EMBL/GenBank/DDBJ whole genome shotgun (WGS) entry which is preliminary data.</text>
</comment>
<name>A0ABP0JF43_9DINO</name>
<gene>
    <name evidence="2" type="ORF">SCF082_LOCUS11750</name>
</gene>
<evidence type="ECO:0000256" key="1">
    <source>
        <dbReference type="SAM" id="MobiDB-lite"/>
    </source>
</evidence>
<protein>
    <submittedName>
        <fullName evidence="2">Uncharacterized protein</fullName>
    </submittedName>
</protein>
<evidence type="ECO:0000313" key="3">
    <source>
        <dbReference type="Proteomes" id="UP001642464"/>
    </source>
</evidence>
<dbReference type="EMBL" id="CAXAMM010007003">
    <property type="protein sequence ID" value="CAK9013020.1"/>
    <property type="molecule type" value="Genomic_DNA"/>
</dbReference>
<dbReference type="Proteomes" id="UP001642464">
    <property type="component" value="Unassembled WGS sequence"/>
</dbReference>
<reference evidence="2 3" key="1">
    <citation type="submission" date="2024-02" db="EMBL/GenBank/DDBJ databases">
        <authorList>
            <person name="Chen Y."/>
            <person name="Shah S."/>
            <person name="Dougan E. K."/>
            <person name="Thang M."/>
            <person name="Chan C."/>
        </authorList>
    </citation>
    <scope>NUCLEOTIDE SEQUENCE [LARGE SCALE GENOMIC DNA]</scope>
</reference>
<keyword evidence="3" id="KW-1185">Reference proteome</keyword>
<organism evidence="2 3">
    <name type="scientific">Durusdinium trenchii</name>
    <dbReference type="NCBI Taxonomy" id="1381693"/>
    <lineage>
        <taxon>Eukaryota</taxon>
        <taxon>Sar</taxon>
        <taxon>Alveolata</taxon>
        <taxon>Dinophyceae</taxon>
        <taxon>Suessiales</taxon>
        <taxon>Symbiodiniaceae</taxon>
        <taxon>Durusdinium</taxon>
    </lineage>
</organism>
<accession>A0ABP0JF43</accession>
<evidence type="ECO:0000313" key="2">
    <source>
        <dbReference type="EMBL" id="CAK9013020.1"/>
    </source>
</evidence>
<sequence length="146" mass="15913">MPWLPDGTFARGEKDDSVGYSVEGNGGTHASGEREGLGLTLKSEFWAKYDGYGCMAFEVGETGFSVLHKAAAFGWPQQARFLLAKNPEMVESRTSAGRSAREIAESAVAWCLAKGRKEEEQQHREVAELCHSAERGETIAFKLGPT</sequence>
<feature type="region of interest" description="Disordered" evidence="1">
    <location>
        <begin position="12"/>
        <end position="34"/>
    </location>
</feature>
<proteinExistence type="predicted"/>